<evidence type="ECO:0000313" key="2">
    <source>
        <dbReference type="Proteomes" id="UP001501115"/>
    </source>
</evidence>
<gene>
    <name evidence="1" type="ORF">GCM10023086_77380</name>
</gene>
<dbReference type="Gene3D" id="1.10.260.40">
    <property type="entry name" value="lambda repressor-like DNA-binding domains"/>
    <property type="match status" value="1"/>
</dbReference>
<accession>A0ABP8HMA1</accession>
<evidence type="ECO:0000313" key="1">
    <source>
        <dbReference type="EMBL" id="GAA4341227.1"/>
    </source>
</evidence>
<name>A0ABP8HMA1_9ACTN</name>
<evidence type="ECO:0008006" key="3">
    <source>
        <dbReference type="Google" id="ProtNLM"/>
    </source>
</evidence>
<dbReference type="Pfam" id="PF13560">
    <property type="entry name" value="HTH_31"/>
    <property type="match status" value="1"/>
</dbReference>
<protein>
    <recommendedName>
        <fullName evidence="3">Helix-turn-helix domain-containing protein</fullName>
    </recommendedName>
</protein>
<proteinExistence type="predicted"/>
<dbReference type="Proteomes" id="UP001501115">
    <property type="component" value="Unassembled WGS sequence"/>
</dbReference>
<keyword evidence="2" id="KW-1185">Reference proteome</keyword>
<reference evidence="2" key="1">
    <citation type="journal article" date="2019" name="Int. J. Syst. Evol. Microbiol.">
        <title>The Global Catalogue of Microorganisms (GCM) 10K type strain sequencing project: providing services to taxonomists for standard genome sequencing and annotation.</title>
        <authorList>
            <consortium name="The Broad Institute Genomics Platform"/>
            <consortium name="The Broad Institute Genome Sequencing Center for Infectious Disease"/>
            <person name="Wu L."/>
            <person name="Ma J."/>
        </authorList>
    </citation>
    <scope>NUCLEOTIDE SEQUENCE [LARGE SCALE GENOMIC DNA]</scope>
    <source>
        <strain evidence="2">JCM 31290</strain>
    </source>
</reference>
<sequence length="188" mass="20260">MPPSLVQRALRKQRSGKSGKDAYAALGAHLKQQRQLASLSLRAVAARLEGRPGCSAPSLCRAEQGRSSVRWETVAGFSTACGADVRPTRKLWFEASLASKNEPRPARGASHVTRPGLAPQLIGTPAALIEAVRLLRINRGSPTLRTLERRARREWGCRLARSTLSDVLRGSHLPSVSVSGFRPLSPAA</sequence>
<dbReference type="SUPFAM" id="SSF47413">
    <property type="entry name" value="lambda repressor-like DNA-binding domains"/>
    <property type="match status" value="1"/>
</dbReference>
<organism evidence="1 2">
    <name type="scientific">Streptomyces venetus</name>
    <dbReference type="NCBI Taxonomy" id="1701086"/>
    <lineage>
        <taxon>Bacteria</taxon>
        <taxon>Bacillati</taxon>
        <taxon>Actinomycetota</taxon>
        <taxon>Actinomycetes</taxon>
        <taxon>Kitasatosporales</taxon>
        <taxon>Streptomycetaceae</taxon>
        <taxon>Streptomyces</taxon>
    </lineage>
</organism>
<dbReference type="InterPro" id="IPR010982">
    <property type="entry name" value="Lambda_DNA-bd_dom_sf"/>
</dbReference>
<dbReference type="EMBL" id="BAABET010000025">
    <property type="protein sequence ID" value="GAA4341227.1"/>
    <property type="molecule type" value="Genomic_DNA"/>
</dbReference>
<comment type="caution">
    <text evidence="1">The sequence shown here is derived from an EMBL/GenBank/DDBJ whole genome shotgun (WGS) entry which is preliminary data.</text>
</comment>